<dbReference type="Proteomes" id="UP001432190">
    <property type="component" value="Chromosome"/>
</dbReference>
<sequence>MADTPRPRPNTTYSAPVMSVDLFAEGYEIWPCHDCMPWHAEVIQDDSGDVFVREWHAAECPTLAQVLAEVDAEIKRLENG</sequence>
<keyword evidence="2" id="KW-1185">Reference proteome</keyword>
<accession>A0ABZ1S3K1</accession>
<reference evidence="1" key="1">
    <citation type="submission" date="2022-10" db="EMBL/GenBank/DDBJ databases">
        <title>The complete genomes of actinobacterial strains from the NBC collection.</title>
        <authorList>
            <person name="Joergensen T.S."/>
            <person name="Alvarez Arevalo M."/>
            <person name="Sterndorff E.B."/>
            <person name="Faurdal D."/>
            <person name="Vuksanovic O."/>
            <person name="Mourched A.-S."/>
            <person name="Charusanti P."/>
            <person name="Shaw S."/>
            <person name="Blin K."/>
            <person name="Weber T."/>
        </authorList>
    </citation>
    <scope>NUCLEOTIDE SEQUENCE</scope>
    <source>
        <strain evidence="1">NBC_00256</strain>
    </source>
</reference>
<dbReference type="EMBL" id="CP108084">
    <property type="protein sequence ID" value="WUP48514.1"/>
    <property type="molecule type" value="Genomic_DNA"/>
</dbReference>
<dbReference type="RefSeq" id="WP_328850983.1">
    <property type="nucleotide sequence ID" value="NZ_CP108084.1"/>
</dbReference>
<organism evidence="1 2">
    <name type="scientific">Micromonospora globbae</name>
    <dbReference type="NCBI Taxonomy" id="1894969"/>
    <lineage>
        <taxon>Bacteria</taxon>
        <taxon>Bacillati</taxon>
        <taxon>Actinomycetota</taxon>
        <taxon>Actinomycetes</taxon>
        <taxon>Micromonosporales</taxon>
        <taxon>Micromonosporaceae</taxon>
        <taxon>Micromonospora</taxon>
    </lineage>
</organism>
<proteinExistence type="predicted"/>
<gene>
    <name evidence="1" type="ORF">OG994_23390</name>
</gene>
<evidence type="ECO:0000313" key="2">
    <source>
        <dbReference type="Proteomes" id="UP001432190"/>
    </source>
</evidence>
<protein>
    <submittedName>
        <fullName evidence="1">Uncharacterized protein</fullName>
    </submittedName>
</protein>
<evidence type="ECO:0000313" key="1">
    <source>
        <dbReference type="EMBL" id="WUP48514.1"/>
    </source>
</evidence>
<name>A0ABZ1S3K1_9ACTN</name>